<feature type="region of interest" description="Disordered" evidence="1">
    <location>
        <begin position="188"/>
        <end position="210"/>
    </location>
</feature>
<sequence>MATHAPPQSPKISADQRTTTSGFSGQVPAPTWQQLAASQANNLLATGVNTQYQIAVGLPSQGWAQQVNSQKGMPVRVGECSRCKSIVHAVVPNGNMPADYMCEPCKAAVKLSSNIKKRRDKQKKDTLPTAAALADMHSRLTGIEMKKKRCNECKRFGKAKCKIHSPLLKYETAETTDLRSQLLKDHFEREQRAQRRKSKTREEEEAEVVKDSFPATRPIRPVPINMMMLRNAGMVSESVTPSCLEAVSVLLSLNKQVGHMHS</sequence>
<protein>
    <submittedName>
        <fullName evidence="2">Uncharacterized protein</fullName>
    </submittedName>
</protein>
<name>A0A7S3CYV2_9EUKA</name>
<organism evidence="2">
    <name type="scientific">Palpitomonas bilix</name>
    <dbReference type="NCBI Taxonomy" id="652834"/>
    <lineage>
        <taxon>Eukaryota</taxon>
        <taxon>Eukaryota incertae sedis</taxon>
    </lineage>
</organism>
<evidence type="ECO:0000256" key="1">
    <source>
        <dbReference type="SAM" id="MobiDB-lite"/>
    </source>
</evidence>
<proteinExistence type="predicted"/>
<evidence type="ECO:0000313" key="2">
    <source>
        <dbReference type="EMBL" id="CAE0241266.1"/>
    </source>
</evidence>
<feature type="region of interest" description="Disordered" evidence="1">
    <location>
        <begin position="1"/>
        <end position="27"/>
    </location>
</feature>
<dbReference type="AlphaFoldDB" id="A0A7S3CYV2"/>
<accession>A0A7S3CYV2</accession>
<dbReference type="EMBL" id="HBIB01005686">
    <property type="protein sequence ID" value="CAE0241268.1"/>
    <property type="molecule type" value="Transcribed_RNA"/>
</dbReference>
<evidence type="ECO:0000313" key="3">
    <source>
        <dbReference type="EMBL" id="CAE0241268.1"/>
    </source>
</evidence>
<feature type="compositionally biased region" description="Polar residues" evidence="1">
    <location>
        <begin position="15"/>
        <end position="24"/>
    </location>
</feature>
<gene>
    <name evidence="2" type="ORF">PBIL07802_LOCUS3428</name>
    <name evidence="3" type="ORF">PBIL07802_LOCUS3430</name>
</gene>
<dbReference type="EMBL" id="HBIB01005684">
    <property type="protein sequence ID" value="CAE0241266.1"/>
    <property type="molecule type" value="Transcribed_RNA"/>
</dbReference>
<reference evidence="2" key="1">
    <citation type="submission" date="2021-01" db="EMBL/GenBank/DDBJ databases">
        <authorList>
            <person name="Corre E."/>
            <person name="Pelletier E."/>
            <person name="Niang G."/>
            <person name="Scheremetjew M."/>
            <person name="Finn R."/>
            <person name="Kale V."/>
            <person name="Holt S."/>
            <person name="Cochrane G."/>
            <person name="Meng A."/>
            <person name="Brown T."/>
            <person name="Cohen L."/>
        </authorList>
    </citation>
    <scope>NUCLEOTIDE SEQUENCE</scope>
    <source>
        <strain evidence="2">NIES-2562</strain>
    </source>
</reference>